<sequence length="754" mass="82082">MSENRQLRLGTILHGASGNMSAWRHPAAQADASINFDFVTQTALKAEAGKLDFIFVADGLYINEKSIPHFLNRFEPLTVLSALAAITRRLGLVGTLSTSYSEPFTTARQFASLDHLSQGRAGWNVVTSPLEGSAKNFSRAQHPDHALRYRIADEYLQVVKGLWDSWEEDAFVRNKETGQFFDKNKLHTLDHHGDFFKVAGPLNIARTPQGRPIIFQAGASDDGKKLAARHADAIFTHQDSLAEAQAFYRDVKSQLAAYQRSPDQLHIFQGVSVIVGDDAEDAERQYQTTAALVSIEDALNYLGRYFEHHDFSQYPLDEPFPDIGDLGQNSFRSTTDEIKRHARERGLTLRQVALEAASPRPRFTGTASDVADGLQLWFEQHAADGFIIQGGTPETFPRFVDEVVPLLQARGLFRRDYPGTTLRESLGLALPANQIPKIIKENHAMQKTTLLLAVALAFSASSWGQDVKINGTGVSLEANKTPIHTAKNPQAIALLPQDLHLAVPGKFTVAVAALNSPPLTVFADDNKTLLGSEADIARLVAESLGLEVNVVPTSWEDWPLGVTSGKYDAAISNITVTKERKEKFDFATYRKDSLGFYVKSTSPLSKIDKAEDIAGLKIIVGSGTNQEAILLAWNAENVKKGLKPFIPVYTKDDAAQTLALQTGRADAFFGPNVIGAWKAALTGKTKLVGSVDGGWPKAAHIAVTLKKDSGLVNAVQAALNGAIASGDYAKVLNRWGEGVESIPQSEINPPGLGD</sequence>
<dbReference type="NCBIfam" id="TIGR03860">
    <property type="entry name" value="FMN_nitrolo"/>
    <property type="match status" value="1"/>
</dbReference>
<dbReference type="InterPro" id="IPR036661">
    <property type="entry name" value="Luciferase-like_sf"/>
</dbReference>
<dbReference type="InterPro" id="IPR011251">
    <property type="entry name" value="Luciferase-like_dom"/>
</dbReference>
<reference evidence="7 8" key="1">
    <citation type="journal article" date="2012" name="J. Bacteriol.">
        <title>Complete genome sequence of Klebsiella pneumoniae subsp. pneumoniae HS11286, a multidrug-resistant strain isolated from human sputum.</title>
        <authorList>
            <person name="Liu P."/>
            <person name="Li P."/>
            <person name="Jiang X."/>
            <person name="Bi D."/>
            <person name="Xie Y."/>
            <person name="Tai C."/>
            <person name="Deng Z."/>
            <person name="Rajakumar K."/>
            <person name="Ou H.Y."/>
        </authorList>
    </citation>
    <scope>NUCLEOTIDE SEQUENCE [LARGE SCALE GENOMIC DNA]</scope>
    <source>
        <strain evidence="7 8">HS11286</strain>
    </source>
</reference>
<dbReference type="SUPFAM" id="SSF53850">
    <property type="entry name" value="Periplasmic binding protein-like II"/>
    <property type="match status" value="1"/>
</dbReference>
<evidence type="ECO:0000256" key="2">
    <source>
        <dbReference type="ARBA" id="ARBA00022643"/>
    </source>
</evidence>
<dbReference type="GO" id="GO:0016705">
    <property type="term" value="F:oxidoreductase activity, acting on paired donors, with incorporation or reduction of molecular oxygen"/>
    <property type="evidence" value="ECO:0007669"/>
    <property type="project" value="InterPro"/>
</dbReference>
<dbReference type="PATRIC" id="fig|1125630.4.peg.2792"/>
<keyword evidence="3" id="KW-0560">Oxidoreductase</keyword>
<dbReference type="Gene3D" id="3.40.190.10">
    <property type="entry name" value="Periplasmic binding protein-like II"/>
    <property type="match status" value="2"/>
</dbReference>
<protein>
    <recommendedName>
        <fullName evidence="6">Solute-binding protein family 3/N-terminal domain-containing protein</fullName>
    </recommendedName>
</protein>
<name>A0A0H3GYH3_KLEPH</name>
<evidence type="ECO:0000256" key="3">
    <source>
        <dbReference type="ARBA" id="ARBA00023002"/>
    </source>
</evidence>
<dbReference type="HOGENOM" id="CLU_369111_0_0_6"/>
<dbReference type="CDD" id="cd01004">
    <property type="entry name" value="PBP2_MidA_like"/>
    <property type="match status" value="1"/>
</dbReference>
<dbReference type="Pfam" id="PF00296">
    <property type="entry name" value="Bac_luciferase"/>
    <property type="match status" value="1"/>
</dbReference>
<dbReference type="PANTHER" id="PTHR30011:SF16">
    <property type="entry name" value="C2H2 FINGER DOMAIN TRANSCRIPTION FACTOR (EUROFUNG)-RELATED"/>
    <property type="match status" value="1"/>
</dbReference>
<gene>
    <name evidence="7" type="ordered locus">KPHS_28710</name>
</gene>
<dbReference type="CDD" id="cd01095">
    <property type="entry name" value="Nitrilotriacetate_monoxgenase"/>
    <property type="match status" value="1"/>
</dbReference>
<evidence type="ECO:0000256" key="1">
    <source>
        <dbReference type="ARBA" id="ARBA00022630"/>
    </source>
</evidence>
<dbReference type="RefSeq" id="YP_005227171.1">
    <property type="nucleotide sequence ID" value="NC_016845.1"/>
</dbReference>
<dbReference type="SUPFAM" id="SSF51679">
    <property type="entry name" value="Bacterial luciferase-like"/>
    <property type="match status" value="1"/>
</dbReference>
<keyword evidence="4" id="KW-0503">Monooxygenase</keyword>
<dbReference type="STRING" id="1125630.KPHS_28710"/>
<dbReference type="SMART" id="SM00062">
    <property type="entry name" value="PBPb"/>
    <property type="match status" value="1"/>
</dbReference>
<dbReference type="GeneID" id="11847889"/>
<dbReference type="KEGG" id="kpm:KPHS_28710"/>
<dbReference type="InterPro" id="IPR016215">
    <property type="entry name" value="NTA_MOA"/>
</dbReference>
<organism evidence="7 8">
    <name type="scientific">Klebsiella pneumoniae subsp. pneumoniae (strain HS11286)</name>
    <dbReference type="NCBI Taxonomy" id="1125630"/>
    <lineage>
        <taxon>Bacteria</taxon>
        <taxon>Pseudomonadati</taxon>
        <taxon>Pseudomonadota</taxon>
        <taxon>Gammaproteobacteria</taxon>
        <taxon>Enterobacterales</taxon>
        <taxon>Enterobacteriaceae</taxon>
        <taxon>Klebsiella/Raoultella group</taxon>
        <taxon>Klebsiella</taxon>
        <taxon>Klebsiella pneumoniae complex</taxon>
    </lineage>
</organism>
<dbReference type="Gene3D" id="3.20.20.30">
    <property type="entry name" value="Luciferase-like domain"/>
    <property type="match status" value="1"/>
</dbReference>
<keyword evidence="2" id="KW-0288">FMN</keyword>
<evidence type="ECO:0000259" key="6">
    <source>
        <dbReference type="SMART" id="SM00062"/>
    </source>
</evidence>
<dbReference type="AlphaFoldDB" id="A0A0H3GYH3"/>
<dbReference type="PANTHER" id="PTHR30011">
    <property type="entry name" value="ALKANESULFONATE MONOOXYGENASE-RELATED"/>
    <property type="match status" value="1"/>
</dbReference>
<evidence type="ECO:0000256" key="4">
    <source>
        <dbReference type="ARBA" id="ARBA00023033"/>
    </source>
</evidence>
<accession>A0A0H3GYH3</accession>
<keyword evidence="8" id="KW-1185">Reference proteome</keyword>
<dbReference type="GO" id="GO:0004497">
    <property type="term" value="F:monooxygenase activity"/>
    <property type="evidence" value="ECO:0007669"/>
    <property type="project" value="UniProtKB-KW"/>
</dbReference>
<keyword evidence="1" id="KW-0285">Flavoprotein</keyword>
<comment type="similarity">
    <text evidence="5">Belongs to the NtaA/SnaA/DszA monooxygenase family.</text>
</comment>
<dbReference type="InterPro" id="IPR051260">
    <property type="entry name" value="Diverse_substr_monoxygenases"/>
</dbReference>
<dbReference type="Pfam" id="PF00497">
    <property type="entry name" value="SBP_bac_3"/>
    <property type="match status" value="1"/>
</dbReference>
<dbReference type="EMBL" id="CP003200">
    <property type="protein sequence ID" value="AEW61569.1"/>
    <property type="molecule type" value="Genomic_DNA"/>
</dbReference>
<evidence type="ECO:0000313" key="8">
    <source>
        <dbReference type="Proteomes" id="UP000007841"/>
    </source>
</evidence>
<dbReference type="Proteomes" id="UP000007841">
    <property type="component" value="Chromosome"/>
</dbReference>
<feature type="domain" description="Solute-binding protein family 3/N-terminal" evidence="6">
    <location>
        <begin position="508"/>
        <end position="739"/>
    </location>
</feature>
<dbReference type="RefSeq" id="WP_014343118.1">
    <property type="nucleotide sequence ID" value="NC_016845.1"/>
</dbReference>
<evidence type="ECO:0000313" key="7">
    <source>
        <dbReference type="EMBL" id="AEW61569.1"/>
    </source>
</evidence>
<proteinExistence type="inferred from homology"/>
<evidence type="ECO:0000256" key="5">
    <source>
        <dbReference type="ARBA" id="ARBA00033748"/>
    </source>
</evidence>
<dbReference type="InterPro" id="IPR001638">
    <property type="entry name" value="Solute-binding_3/MltF_N"/>
</dbReference>